<keyword evidence="3" id="KW-1003">Cell membrane</keyword>
<feature type="transmembrane region" description="Helical" evidence="7">
    <location>
        <begin position="246"/>
        <end position="265"/>
    </location>
</feature>
<dbReference type="Proteomes" id="UP001065593">
    <property type="component" value="Unassembled WGS sequence"/>
</dbReference>
<dbReference type="InterPro" id="IPR050638">
    <property type="entry name" value="AA-Vitamin_Transporters"/>
</dbReference>
<evidence type="ECO:0000256" key="4">
    <source>
        <dbReference type="ARBA" id="ARBA00022692"/>
    </source>
</evidence>
<feature type="transmembrane region" description="Helical" evidence="7">
    <location>
        <begin position="212"/>
        <end position="234"/>
    </location>
</feature>
<evidence type="ECO:0000256" key="2">
    <source>
        <dbReference type="ARBA" id="ARBA00007362"/>
    </source>
</evidence>
<feature type="transmembrane region" description="Helical" evidence="7">
    <location>
        <begin position="37"/>
        <end position="55"/>
    </location>
</feature>
<evidence type="ECO:0000256" key="1">
    <source>
        <dbReference type="ARBA" id="ARBA00004651"/>
    </source>
</evidence>
<feature type="transmembrane region" description="Helical" evidence="7">
    <location>
        <begin position="67"/>
        <end position="86"/>
    </location>
</feature>
<gene>
    <name evidence="9" type="ORF">LYSBPC_03120</name>
</gene>
<keyword evidence="5 7" id="KW-1133">Transmembrane helix</keyword>
<comment type="similarity">
    <text evidence="2">Belongs to the EamA transporter family.</text>
</comment>
<evidence type="ECO:0000313" key="9">
    <source>
        <dbReference type="EMBL" id="GLC87185.1"/>
    </source>
</evidence>
<evidence type="ECO:0000256" key="5">
    <source>
        <dbReference type="ARBA" id="ARBA00022989"/>
    </source>
</evidence>
<evidence type="ECO:0000256" key="7">
    <source>
        <dbReference type="SAM" id="Phobius"/>
    </source>
</evidence>
<evidence type="ECO:0000256" key="3">
    <source>
        <dbReference type="ARBA" id="ARBA00022475"/>
    </source>
</evidence>
<feature type="domain" description="EamA" evidence="8">
    <location>
        <begin position="150"/>
        <end position="285"/>
    </location>
</feature>
<sequence>MSKVKIYLILLGVMLAWGLNIVALKLLVSYFSPLTMTAVRIFIAGFTIISILFLLKKLQKPQGTEYYAIMASSILGVVLHHGLLAFGLANTTAVKGSIILGFSPLLTAILAIIFGFTQMGWQRFLGFVVGAFGVTMAVMRGGEGITGIAFGDILVFLSILSQAFSFLIISKVSKTLNPVVLTGYMMLSGSLVLLLLASIIEPAQFMTFTTAPLSIIAVLLVSAIVATAIGHVTYNYAISKIGAAETAIFGNFNTLFSLMATAILLKESVGINQIIGCLLIIFGVLTGTGTLEAFIRRKAQLNR</sequence>
<comment type="subcellular location">
    <subcellularLocation>
        <location evidence="1">Cell membrane</location>
        <topology evidence="1">Multi-pass membrane protein</topology>
    </subcellularLocation>
</comment>
<evidence type="ECO:0000259" key="8">
    <source>
        <dbReference type="Pfam" id="PF00892"/>
    </source>
</evidence>
<dbReference type="PANTHER" id="PTHR32322:SF18">
    <property type="entry name" value="S-ADENOSYLMETHIONINE_S-ADENOSYLHOMOCYSTEINE TRANSPORTER"/>
    <property type="match status" value="1"/>
</dbReference>
<dbReference type="InterPro" id="IPR000620">
    <property type="entry name" value="EamA_dom"/>
</dbReference>
<reference evidence="9" key="1">
    <citation type="submission" date="2022-08" db="EMBL/GenBank/DDBJ databases">
        <title>Draft genome sequence of Lysinibacillus sp. strain KH24.</title>
        <authorList>
            <person name="Kanbe H."/>
            <person name="Itoh H."/>
        </authorList>
    </citation>
    <scope>NUCLEOTIDE SEQUENCE</scope>
    <source>
        <strain evidence="9">KH24</strain>
    </source>
</reference>
<feature type="transmembrane region" description="Helical" evidence="7">
    <location>
        <begin position="124"/>
        <end position="142"/>
    </location>
</feature>
<comment type="caution">
    <text evidence="9">The sequence shown here is derived from an EMBL/GenBank/DDBJ whole genome shotgun (WGS) entry which is preliminary data.</text>
</comment>
<dbReference type="InterPro" id="IPR037185">
    <property type="entry name" value="EmrE-like"/>
</dbReference>
<dbReference type="SUPFAM" id="SSF103481">
    <property type="entry name" value="Multidrug resistance efflux transporter EmrE"/>
    <property type="match status" value="2"/>
</dbReference>
<dbReference type="EMBL" id="BRZA01000001">
    <property type="protein sequence ID" value="GLC87185.1"/>
    <property type="molecule type" value="Genomic_DNA"/>
</dbReference>
<proteinExistence type="inferred from homology"/>
<feature type="domain" description="EamA" evidence="8">
    <location>
        <begin position="6"/>
        <end position="138"/>
    </location>
</feature>
<dbReference type="Pfam" id="PF00892">
    <property type="entry name" value="EamA"/>
    <property type="match status" value="2"/>
</dbReference>
<dbReference type="RefSeq" id="WP_264986917.1">
    <property type="nucleotide sequence ID" value="NZ_BRZA01000001.1"/>
</dbReference>
<feature type="transmembrane region" description="Helical" evidence="7">
    <location>
        <begin position="7"/>
        <end position="31"/>
    </location>
</feature>
<evidence type="ECO:0000256" key="6">
    <source>
        <dbReference type="ARBA" id="ARBA00023136"/>
    </source>
</evidence>
<keyword evidence="10" id="KW-1185">Reference proteome</keyword>
<feature type="transmembrane region" description="Helical" evidence="7">
    <location>
        <begin position="98"/>
        <end position="117"/>
    </location>
</feature>
<feature type="transmembrane region" description="Helical" evidence="7">
    <location>
        <begin position="181"/>
        <end position="200"/>
    </location>
</feature>
<keyword evidence="4 7" id="KW-0812">Transmembrane</keyword>
<organism evidence="9 10">
    <name type="scientific">Lysinibacillus piscis</name>
    <dbReference type="NCBI Taxonomy" id="2518931"/>
    <lineage>
        <taxon>Bacteria</taxon>
        <taxon>Bacillati</taxon>
        <taxon>Bacillota</taxon>
        <taxon>Bacilli</taxon>
        <taxon>Bacillales</taxon>
        <taxon>Bacillaceae</taxon>
        <taxon>Lysinibacillus</taxon>
    </lineage>
</organism>
<name>A0ABQ5NFY1_9BACI</name>
<feature type="transmembrane region" description="Helical" evidence="7">
    <location>
        <begin position="271"/>
        <end position="295"/>
    </location>
</feature>
<feature type="transmembrane region" description="Helical" evidence="7">
    <location>
        <begin position="148"/>
        <end position="169"/>
    </location>
</feature>
<accession>A0ABQ5NFY1</accession>
<dbReference type="PANTHER" id="PTHR32322">
    <property type="entry name" value="INNER MEMBRANE TRANSPORTER"/>
    <property type="match status" value="1"/>
</dbReference>
<keyword evidence="6 7" id="KW-0472">Membrane</keyword>
<protein>
    <submittedName>
        <fullName evidence="9">Membrane protein</fullName>
    </submittedName>
</protein>
<evidence type="ECO:0000313" key="10">
    <source>
        <dbReference type="Proteomes" id="UP001065593"/>
    </source>
</evidence>